<dbReference type="Gene3D" id="3.40.980.10">
    <property type="entry name" value="MoaB/Mog-like domain"/>
    <property type="match status" value="1"/>
</dbReference>
<dbReference type="EC" id="2.10.1.1" evidence="4 9"/>
<keyword evidence="12" id="KW-1185">Reference proteome</keyword>
<reference evidence="11" key="1">
    <citation type="journal article" date="2022" name="Cell">
        <title>Design, construction, and in vivo augmentation of a complex gut microbiome.</title>
        <authorList>
            <person name="Cheng A.G."/>
            <person name="Ho P.Y."/>
            <person name="Aranda-Diaz A."/>
            <person name="Jain S."/>
            <person name="Yu F.B."/>
            <person name="Meng X."/>
            <person name="Wang M."/>
            <person name="Iakiviak M."/>
            <person name="Nagashima K."/>
            <person name="Zhao A."/>
            <person name="Murugkar P."/>
            <person name="Patil A."/>
            <person name="Atabakhsh K."/>
            <person name="Weakley A."/>
            <person name="Yan J."/>
            <person name="Brumbaugh A.R."/>
            <person name="Higginbottom S."/>
            <person name="Dimas A."/>
            <person name="Shiver A.L."/>
            <person name="Deutschbauer A."/>
            <person name="Neff N."/>
            <person name="Sonnenburg J.L."/>
            <person name="Huang K.C."/>
            <person name="Fischbach M.A."/>
        </authorList>
    </citation>
    <scope>NUCLEOTIDE SEQUENCE</scope>
    <source>
        <strain evidence="11">DSM 19829</strain>
    </source>
</reference>
<dbReference type="InterPro" id="IPR036688">
    <property type="entry name" value="MoeA_C_domain_IV_sf"/>
</dbReference>
<dbReference type="Pfam" id="PF03454">
    <property type="entry name" value="MoeA_C"/>
    <property type="match status" value="1"/>
</dbReference>
<evidence type="ECO:0000256" key="4">
    <source>
        <dbReference type="ARBA" id="ARBA00013269"/>
    </source>
</evidence>
<feature type="domain" description="MoaB/Mog" evidence="10">
    <location>
        <begin position="185"/>
        <end position="323"/>
    </location>
</feature>
<comment type="function">
    <text evidence="1 9">Catalyzes the insertion of molybdate into adenylated molybdopterin with the concomitant release of AMP.</text>
</comment>
<comment type="catalytic activity">
    <reaction evidence="8">
        <text>adenylyl-molybdopterin + molybdate = Mo-molybdopterin + AMP + H(+)</text>
        <dbReference type="Rhea" id="RHEA:35047"/>
        <dbReference type="ChEBI" id="CHEBI:15378"/>
        <dbReference type="ChEBI" id="CHEBI:36264"/>
        <dbReference type="ChEBI" id="CHEBI:62727"/>
        <dbReference type="ChEBI" id="CHEBI:71302"/>
        <dbReference type="ChEBI" id="CHEBI:456215"/>
        <dbReference type="EC" id="2.10.1.1"/>
    </reaction>
</comment>
<comment type="similarity">
    <text evidence="3 9">Belongs to the MoeA family.</text>
</comment>
<evidence type="ECO:0000256" key="6">
    <source>
        <dbReference type="ARBA" id="ARBA00022505"/>
    </source>
</evidence>
<dbReference type="InterPro" id="IPR036135">
    <property type="entry name" value="MoeA_linker/N_sf"/>
</dbReference>
<name>A0ABY5VGQ1_9FIRM</name>
<evidence type="ECO:0000259" key="10">
    <source>
        <dbReference type="SMART" id="SM00852"/>
    </source>
</evidence>
<comment type="pathway">
    <text evidence="2 9">Cofactor biosynthesis; molybdopterin biosynthesis.</text>
</comment>
<proteinExistence type="inferred from homology"/>
<dbReference type="InterPro" id="IPR036425">
    <property type="entry name" value="MoaB/Mog-like_dom_sf"/>
</dbReference>
<evidence type="ECO:0000256" key="3">
    <source>
        <dbReference type="ARBA" id="ARBA00010763"/>
    </source>
</evidence>
<dbReference type="SUPFAM" id="SSF53218">
    <property type="entry name" value="Molybdenum cofactor biosynthesis proteins"/>
    <property type="match status" value="1"/>
</dbReference>
<dbReference type="SUPFAM" id="SSF63867">
    <property type="entry name" value="MoeA C-terminal domain-like"/>
    <property type="match status" value="1"/>
</dbReference>
<organism evidence="11 12">
    <name type="scientific">Ruminococcus gauvreauii</name>
    <dbReference type="NCBI Taxonomy" id="438033"/>
    <lineage>
        <taxon>Bacteria</taxon>
        <taxon>Bacillati</taxon>
        <taxon>Bacillota</taxon>
        <taxon>Clostridia</taxon>
        <taxon>Eubacteriales</taxon>
        <taxon>Oscillospiraceae</taxon>
        <taxon>Ruminococcus</taxon>
    </lineage>
</organism>
<evidence type="ECO:0000313" key="12">
    <source>
        <dbReference type="Proteomes" id="UP001060164"/>
    </source>
</evidence>
<evidence type="ECO:0000256" key="5">
    <source>
        <dbReference type="ARBA" id="ARBA00021108"/>
    </source>
</evidence>
<dbReference type="NCBIfam" id="TIGR00177">
    <property type="entry name" value="molyb_syn"/>
    <property type="match status" value="1"/>
</dbReference>
<keyword evidence="9" id="KW-0479">Metal-binding</keyword>
<evidence type="ECO:0000256" key="9">
    <source>
        <dbReference type="RuleBase" id="RU365090"/>
    </source>
</evidence>
<dbReference type="Pfam" id="PF03453">
    <property type="entry name" value="MoeA_N"/>
    <property type="match status" value="1"/>
</dbReference>
<keyword evidence="6 9" id="KW-0500">Molybdenum</keyword>
<accession>A0ABY5VGQ1</accession>
<dbReference type="NCBIfam" id="NF045515">
    <property type="entry name" value="Glp_gephyrin"/>
    <property type="match status" value="1"/>
</dbReference>
<evidence type="ECO:0000256" key="1">
    <source>
        <dbReference type="ARBA" id="ARBA00002901"/>
    </source>
</evidence>
<dbReference type="SMART" id="SM00852">
    <property type="entry name" value="MoCF_biosynth"/>
    <property type="match status" value="1"/>
</dbReference>
<dbReference type="InterPro" id="IPR038987">
    <property type="entry name" value="MoeA-like"/>
</dbReference>
<dbReference type="EMBL" id="CP102290">
    <property type="protein sequence ID" value="UWP59754.1"/>
    <property type="molecule type" value="Genomic_DNA"/>
</dbReference>
<dbReference type="Pfam" id="PF00994">
    <property type="entry name" value="MoCF_biosynth"/>
    <property type="match status" value="1"/>
</dbReference>
<dbReference type="InterPro" id="IPR001453">
    <property type="entry name" value="MoaB/Mog_dom"/>
</dbReference>
<dbReference type="RefSeq" id="WP_028528965.1">
    <property type="nucleotide sequence ID" value="NZ_CABLBR010000017.1"/>
</dbReference>
<keyword evidence="9" id="KW-0460">Magnesium</keyword>
<dbReference type="Gene3D" id="2.170.190.11">
    <property type="entry name" value="Molybdopterin biosynthesis moea protein, domain 3"/>
    <property type="match status" value="1"/>
</dbReference>
<sequence length="410" mass="44363">MSTYPEKVTLEEGLGLLLPWGNPVGTECVPVDETDGRVLARDIISKENIPPFRRSPYDGYALRAADTADASRETPVQLTVTEEVPAGSTATRAIGEGEAVKILTGAPVPEGADAIVKFEDTSFTEDTVTVFAPSKEGSNIVPVGEDVKEGELVVEKGRLISPALVGLLAGLGYENVKVHRKITAALLSTGDELIAIGENLSPGKIRNSSIYAIHAYLEQWNVNTRVLGIEKDNAQRIADRMLEGLADSDMLITTGGVSVGDYDMVKEALTRIGADILFWKVRMKPGMAFIAAVYQGKPILALSGNPSAAAVSLFMLGRPLIRRMSGMKDYQTKELKVKMADAFPKKSPSRRMIPGTLEILNGEAWIVFAKKQGNGMLNPMRDCEILGEIEAGSPPLRKGSIIKAYRFFDR</sequence>
<comment type="cofactor">
    <cofactor evidence="9">
        <name>Mg(2+)</name>
        <dbReference type="ChEBI" id="CHEBI:18420"/>
    </cofactor>
</comment>
<evidence type="ECO:0000313" key="11">
    <source>
        <dbReference type="EMBL" id="UWP59754.1"/>
    </source>
</evidence>
<evidence type="ECO:0000256" key="7">
    <source>
        <dbReference type="ARBA" id="ARBA00023150"/>
    </source>
</evidence>
<protein>
    <recommendedName>
        <fullName evidence="5 9">Molybdopterin molybdenumtransferase</fullName>
        <ecNumber evidence="4 9">2.10.1.1</ecNumber>
    </recommendedName>
</protein>
<dbReference type="PANTHER" id="PTHR10192">
    <property type="entry name" value="MOLYBDOPTERIN BIOSYNTHESIS PROTEIN"/>
    <property type="match status" value="1"/>
</dbReference>
<dbReference type="Gene3D" id="2.40.340.10">
    <property type="entry name" value="MoeA, C-terminal, domain IV"/>
    <property type="match status" value="1"/>
</dbReference>
<evidence type="ECO:0000256" key="2">
    <source>
        <dbReference type="ARBA" id="ARBA00005046"/>
    </source>
</evidence>
<dbReference type="InterPro" id="IPR005110">
    <property type="entry name" value="MoeA_linker/N"/>
</dbReference>
<dbReference type="SUPFAM" id="SSF63882">
    <property type="entry name" value="MoeA N-terminal region -like"/>
    <property type="match status" value="1"/>
</dbReference>
<dbReference type="CDD" id="cd00887">
    <property type="entry name" value="MoeA"/>
    <property type="match status" value="1"/>
</dbReference>
<keyword evidence="7 9" id="KW-0501">Molybdenum cofactor biosynthesis</keyword>
<dbReference type="PANTHER" id="PTHR10192:SF5">
    <property type="entry name" value="GEPHYRIN"/>
    <property type="match status" value="1"/>
</dbReference>
<dbReference type="InterPro" id="IPR005111">
    <property type="entry name" value="MoeA_C_domain_IV"/>
</dbReference>
<keyword evidence="9" id="KW-0808">Transferase</keyword>
<evidence type="ECO:0000256" key="8">
    <source>
        <dbReference type="ARBA" id="ARBA00047317"/>
    </source>
</evidence>
<gene>
    <name evidence="11" type="ORF">NQ502_01445</name>
</gene>
<dbReference type="Proteomes" id="UP001060164">
    <property type="component" value="Chromosome"/>
</dbReference>
<dbReference type="Gene3D" id="3.90.105.10">
    <property type="entry name" value="Molybdopterin biosynthesis moea protein, domain 2"/>
    <property type="match status" value="1"/>
</dbReference>